<dbReference type="Gene3D" id="1.10.1760.20">
    <property type="match status" value="1"/>
</dbReference>
<proteinExistence type="predicted"/>
<keyword evidence="2 3" id="KW-1133">Transmembrane helix</keyword>
<gene>
    <name evidence="4" type="ORF">EDD79_103318</name>
</gene>
<dbReference type="EMBL" id="SLYC01000033">
    <property type="protein sequence ID" value="TCP99774.1"/>
    <property type="molecule type" value="Genomic_DNA"/>
</dbReference>
<evidence type="ECO:0000256" key="2">
    <source>
        <dbReference type="ARBA" id="ARBA00022989"/>
    </source>
</evidence>
<dbReference type="OrthoDB" id="411368at2"/>
<evidence type="ECO:0000313" key="5">
    <source>
        <dbReference type="Proteomes" id="UP000295504"/>
    </source>
</evidence>
<dbReference type="InterPro" id="IPR009825">
    <property type="entry name" value="ECF_substrate-spec-like"/>
</dbReference>
<evidence type="ECO:0000256" key="1">
    <source>
        <dbReference type="ARBA" id="ARBA00022692"/>
    </source>
</evidence>
<comment type="caution">
    <text evidence="4">The sequence shown here is derived from an EMBL/GenBank/DDBJ whole genome shotgun (WGS) entry which is preliminary data.</text>
</comment>
<sequence>MNTRKLLYNLIITGLLMALVTVATMLIKVPIPVTNGYIHVGDSMIFLAAIMFGKRKGALAGGIGSAFADLLWGYPQWILPTLVVKGLMGYLVGAIADQDNDNVINLRNILALVIGAITMATGYLFVGAIMTGSFVAVLVEGFPADLVQGFGGAALFIPIGIALKKTDYFKGSILNKSL</sequence>
<organism evidence="4 5">
    <name type="scientific">Serpentinicella alkaliphila</name>
    <dbReference type="NCBI Taxonomy" id="1734049"/>
    <lineage>
        <taxon>Bacteria</taxon>
        <taxon>Bacillati</taxon>
        <taxon>Bacillota</taxon>
        <taxon>Clostridia</taxon>
        <taxon>Peptostreptococcales</taxon>
        <taxon>Natronincolaceae</taxon>
        <taxon>Serpentinicella</taxon>
    </lineage>
</organism>
<keyword evidence="1 3" id="KW-0812">Transmembrane</keyword>
<dbReference type="Proteomes" id="UP000295504">
    <property type="component" value="Unassembled WGS sequence"/>
</dbReference>
<dbReference type="Pfam" id="PF07155">
    <property type="entry name" value="ECF-ribofla_trS"/>
    <property type="match status" value="1"/>
</dbReference>
<protein>
    <submittedName>
        <fullName evidence="4">Putative membrane protein</fullName>
    </submittedName>
</protein>
<dbReference type="RefSeq" id="WP_132849115.1">
    <property type="nucleotide sequence ID" value="NZ_CP058648.1"/>
</dbReference>
<feature type="transmembrane region" description="Helical" evidence="3">
    <location>
        <begin position="7"/>
        <end position="27"/>
    </location>
</feature>
<accession>A0A4R2TFD4</accession>
<evidence type="ECO:0000313" key="4">
    <source>
        <dbReference type="EMBL" id="TCP99774.1"/>
    </source>
</evidence>
<dbReference type="PANTHER" id="PTHR37815:SF3">
    <property type="entry name" value="UPF0397 PROTEIN SPR0429"/>
    <property type="match status" value="1"/>
</dbReference>
<feature type="transmembrane region" description="Helical" evidence="3">
    <location>
        <begin position="108"/>
        <end position="134"/>
    </location>
</feature>
<name>A0A4R2TFD4_9FIRM</name>
<dbReference type="AlphaFoldDB" id="A0A4R2TFD4"/>
<feature type="transmembrane region" description="Helical" evidence="3">
    <location>
        <begin position="77"/>
        <end position="96"/>
    </location>
</feature>
<feature type="transmembrane region" description="Helical" evidence="3">
    <location>
        <begin position="146"/>
        <end position="163"/>
    </location>
</feature>
<reference evidence="4 5" key="1">
    <citation type="submission" date="2019-03" db="EMBL/GenBank/DDBJ databases">
        <title>Genomic Encyclopedia of Type Strains, Phase IV (KMG-IV): sequencing the most valuable type-strain genomes for metagenomic binning, comparative biology and taxonomic classification.</title>
        <authorList>
            <person name="Goeker M."/>
        </authorList>
    </citation>
    <scope>NUCLEOTIDE SEQUENCE [LARGE SCALE GENOMIC DNA]</scope>
    <source>
        <strain evidence="4 5">DSM 100013</strain>
    </source>
</reference>
<keyword evidence="3" id="KW-0472">Membrane</keyword>
<dbReference type="PANTHER" id="PTHR37815">
    <property type="entry name" value="UPF0397 PROTEIN BC_2624-RELATED"/>
    <property type="match status" value="1"/>
</dbReference>
<keyword evidence="5" id="KW-1185">Reference proteome</keyword>
<dbReference type="GO" id="GO:0016020">
    <property type="term" value="C:membrane"/>
    <property type="evidence" value="ECO:0007669"/>
    <property type="project" value="InterPro"/>
</dbReference>
<evidence type="ECO:0000256" key="3">
    <source>
        <dbReference type="SAM" id="Phobius"/>
    </source>
</evidence>